<dbReference type="Proteomes" id="UP000249865">
    <property type="component" value="Chromosome"/>
</dbReference>
<dbReference type="GO" id="GO:0005886">
    <property type="term" value="C:plasma membrane"/>
    <property type="evidence" value="ECO:0007669"/>
    <property type="project" value="UniProtKB-SubCell"/>
</dbReference>
<evidence type="ECO:0000256" key="10">
    <source>
        <dbReference type="SAM" id="Coils"/>
    </source>
</evidence>
<feature type="region of interest" description="Disordered" evidence="11">
    <location>
        <begin position="1"/>
        <end position="22"/>
    </location>
</feature>
<feature type="coiled-coil region" evidence="10">
    <location>
        <begin position="440"/>
        <end position="474"/>
    </location>
</feature>
<keyword evidence="8" id="KW-0143">Chaperone</keyword>
<keyword evidence="2" id="KW-0813">Transport</keyword>
<evidence type="ECO:0000313" key="14">
    <source>
        <dbReference type="Proteomes" id="UP000249865"/>
    </source>
</evidence>
<feature type="transmembrane region" description="Helical" evidence="12">
    <location>
        <begin position="490"/>
        <end position="510"/>
    </location>
</feature>
<dbReference type="GO" id="GO:0051205">
    <property type="term" value="P:protein insertion into membrane"/>
    <property type="evidence" value="ECO:0007669"/>
    <property type="project" value="TreeGrafter"/>
</dbReference>
<evidence type="ECO:0000256" key="12">
    <source>
        <dbReference type="SAM" id="Phobius"/>
    </source>
</evidence>
<gene>
    <name evidence="13" type="ORF">DK849_00810</name>
</gene>
<feature type="transmembrane region" description="Helical" evidence="12">
    <location>
        <begin position="539"/>
        <end position="558"/>
    </location>
</feature>
<keyword evidence="7 12" id="KW-0472">Membrane</keyword>
<evidence type="ECO:0000256" key="6">
    <source>
        <dbReference type="ARBA" id="ARBA00022989"/>
    </source>
</evidence>
<evidence type="ECO:0000256" key="9">
    <source>
        <dbReference type="RuleBase" id="RU003945"/>
    </source>
</evidence>
<evidence type="ECO:0000256" key="7">
    <source>
        <dbReference type="ARBA" id="ARBA00023136"/>
    </source>
</evidence>
<dbReference type="EMBL" id="CP030103">
    <property type="protein sequence ID" value="AWX42626.1"/>
    <property type="molecule type" value="Genomic_DNA"/>
</dbReference>
<dbReference type="InterPro" id="IPR047196">
    <property type="entry name" value="YidC_ALB_C"/>
</dbReference>
<dbReference type="CDD" id="cd20070">
    <property type="entry name" value="5TM_YidC_Alb3"/>
    <property type="match status" value="1"/>
</dbReference>
<organism evidence="13 14">
    <name type="scientific">Metamycoplasma cloacale</name>
    <dbReference type="NCBI Taxonomy" id="92401"/>
    <lineage>
        <taxon>Bacteria</taxon>
        <taxon>Bacillati</taxon>
        <taxon>Mycoplasmatota</taxon>
        <taxon>Mycoplasmoidales</taxon>
        <taxon>Metamycoplasmataceae</taxon>
        <taxon>Metamycoplasma</taxon>
    </lineage>
</organism>
<dbReference type="PANTHER" id="PTHR12428">
    <property type="entry name" value="OXA1"/>
    <property type="match status" value="1"/>
</dbReference>
<evidence type="ECO:0000256" key="2">
    <source>
        <dbReference type="ARBA" id="ARBA00022448"/>
    </source>
</evidence>
<accession>A0A2Z4LLN8</accession>
<dbReference type="NCBIfam" id="TIGR03592">
    <property type="entry name" value="yidC_oxa1_cterm"/>
    <property type="match status" value="1"/>
</dbReference>
<evidence type="ECO:0000256" key="3">
    <source>
        <dbReference type="ARBA" id="ARBA00022475"/>
    </source>
</evidence>
<dbReference type="PANTHER" id="PTHR12428:SF65">
    <property type="entry name" value="CYTOCHROME C OXIDASE ASSEMBLY PROTEIN COX18, MITOCHONDRIAL"/>
    <property type="match status" value="1"/>
</dbReference>
<keyword evidence="5" id="KW-0653">Protein transport</keyword>
<feature type="transmembrane region" description="Helical" evidence="12">
    <location>
        <begin position="415"/>
        <end position="438"/>
    </location>
</feature>
<dbReference type="Pfam" id="PF02096">
    <property type="entry name" value="60KD_IMP"/>
    <property type="match status" value="1"/>
</dbReference>
<evidence type="ECO:0000256" key="4">
    <source>
        <dbReference type="ARBA" id="ARBA00022692"/>
    </source>
</evidence>
<comment type="subcellular location">
    <subcellularLocation>
        <location evidence="1">Cell membrane</location>
        <topology evidence="1">Multi-pass membrane protein</topology>
    </subcellularLocation>
    <subcellularLocation>
        <location evidence="9">Membrane</location>
        <topology evidence="9">Multi-pass membrane protein</topology>
    </subcellularLocation>
</comment>
<dbReference type="KEGG" id="mclo:DK849_00810"/>
<dbReference type="GO" id="GO:0032977">
    <property type="term" value="F:membrane insertase activity"/>
    <property type="evidence" value="ECO:0007669"/>
    <property type="project" value="InterPro"/>
</dbReference>
<evidence type="ECO:0000256" key="5">
    <source>
        <dbReference type="ARBA" id="ARBA00022927"/>
    </source>
</evidence>
<proteinExistence type="inferred from homology"/>
<evidence type="ECO:0000256" key="8">
    <source>
        <dbReference type="ARBA" id="ARBA00023186"/>
    </source>
</evidence>
<sequence>MAKNKKSHHYNDFKSHKVATPSDPRSVFKKVWKWIKIVLIIIFATVGMVGCVQSFAIKTSNKVGSGYEIYTSEKYVSPNVYTLRYDNSTNTFINGNTNDNIKYNKFLGIESPETIEKIKKQDQETGGKYLNYNGSTFALQLIAPDKDNEDKFVNVKHSSSTDASYVYNDGTNYAYFNFGDDKGAGKTEFYTPLTTFERILLPTKVEFFTSKENNETISLNNRLKAITISEILPTLPVSAIAEDIFVRDALQIVINETLKMWVENDTLKIKSIIEGQQGKTVLEKVNAYLETFKDKVSETAETDKGLTKEEGLKFNNFALAYRLAFERYMAMFNYVLGNKTSESNYRYYVPSSVSPLGNYNENNGFRGIINPNEMIPQKALATYGDYWAQGPFYGMFVYPINQFMQAITHSLGTTGWSIILALILTVILVRLITFFISFKSLFMQSKLEELNQKKAKIEAKYAEYKNDKKMQQRKQLEISELYKKEKVSPFGQIITMLITLPILIVIFRIISASPEIKYASWYGIQMSASSIQRLIAKEYIYLPIIIFSVGIQALAQYTPKLLNRKKNKALRIDAYEQAAVKKSNRTNNIISLVFIFIGVIFSAGLQIYWIISGIWTIVQAIFVHYFQRTKFFKNKIEPKFFN</sequence>
<dbReference type="InterPro" id="IPR001708">
    <property type="entry name" value="YidC/ALB3/OXA1/COX18"/>
</dbReference>
<dbReference type="RefSeq" id="WP_029330046.1">
    <property type="nucleotide sequence ID" value="NZ_CP030103.1"/>
</dbReference>
<keyword evidence="10" id="KW-0175">Coiled coil</keyword>
<evidence type="ECO:0000256" key="1">
    <source>
        <dbReference type="ARBA" id="ARBA00004651"/>
    </source>
</evidence>
<keyword evidence="6 12" id="KW-1133">Transmembrane helix</keyword>
<evidence type="ECO:0000313" key="13">
    <source>
        <dbReference type="EMBL" id="AWX42626.1"/>
    </source>
</evidence>
<keyword evidence="14" id="KW-1185">Reference proteome</keyword>
<keyword evidence="4 9" id="KW-0812">Transmembrane</keyword>
<name>A0A2Z4LLN8_9BACT</name>
<dbReference type="OrthoDB" id="394558at2"/>
<keyword evidence="3" id="KW-1003">Cell membrane</keyword>
<feature type="transmembrane region" description="Helical" evidence="12">
    <location>
        <begin position="34"/>
        <end position="56"/>
    </location>
</feature>
<dbReference type="NCBIfam" id="NF002567">
    <property type="entry name" value="PRK02201.1-2"/>
    <property type="match status" value="1"/>
</dbReference>
<protein>
    <submittedName>
        <fullName evidence="13">Membrane protein insertase YidC</fullName>
    </submittedName>
</protein>
<dbReference type="InterPro" id="IPR028055">
    <property type="entry name" value="YidC/Oxa/ALB_C"/>
</dbReference>
<feature type="transmembrane region" description="Helical" evidence="12">
    <location>
        <begin position="585"/>
        <end position="601"/>
    </location>
</feature>
<reference evidence="14" key="1">
    <citation type="submission" date="2018-06" db="EMBL/GenBank/DDBJ databases">
        <title>Complete genome sequences of Mycoplasma anatis, M. anseris and M. cloacale type strains.</title>
        <authorList>
            <person name="Grozner D."/>
            <person name="Forro B."/>
            <person name="Sulyok K.M."/>
            <person name="Marton S."/>
            <person name="Kreizinger Z."/>
            <person name="Banyai K."/>
            <person name="Gyuranecz M."/>
        </authorList>
    </citation>
    <scope>NUCLEOTIDE SEQUENCE [LARGE SCALE GENOMIC DNA]</scope>
    <source>
        <strain evidence="14">NCTC 10199</strain>
    </source>
</reference>
<feature type="transmembrane region" description="Helical" evidence="12">
    <location>
        <begin position="607"/>
        <end position="626"/>
    </location>
</feature>
<comment type="similarity">
    <text evidence="9">Belongs to the OXA1/ALB3/YidC family.</text>
</comment>
<dbReference type="AlphaFoldDB" id="A0A2Z4LLN8"/>
<evidence type="ECO:0000256" key="11">
    <source>
        <dbReference type="SAM" id="MobiDB-lite"/>
    </source>
</evidence>
<dbReference type="GO" id="GO:0015031">
    <property type="term" value="P:protein transport"/>
    <property type="evidence" value="ECO:0007669"/>
    <property type="project" value="UniProtKB-KW"/>
</dbReference>